<feature type="non-terminal residue" evidence="2">
    <location>
        <position position="1"/>
    </location>
</feature>
<comment type="caution">
    <text evidence="2">The sequence shown here is derived from an EMBL/GenBank/DDBJ whole genome shotgun (WGS) entry which is preliminary data.</text>
</comment>
<gene>
    <name evidence="2" type="ORF">SNEC2469_LOCUS7932</name>
</gene>
<dbReference type="Proteomes" id="UP000601435">
    <property type="component" value="Unassembled WGS sequence"/>
</dbReference>
<feature type="region of interest" description="Disordered" evidence="1">
    <location>
        <begin position="129"/>
        <end position="164"/>
    </location>
</feature>
<evidence type="ECO:0000313" key="2">
    <source>
        <dbReference type="EMBL" id="CAE7317455.1"/>
    </source>
</evidence>
<name>A0A812NRD0_9DINO</name>
<evidence type="ECO:0000313" key="3">
    <source>
        <dbReference type="Proteomes" id="UP000601435"/>
    </source>
</evidence>
<accession>A0A812NRD0</accession>
<evidence type="ECO:0000256" key="1">
    <source>
        <dbReference type="SAM" id="MobiDB-lite"/>
    </source>
</evidence>
<proteinExistence type="predicted"/>
<sequence>AISLIKAALAKNPEEQQRGAPYIIDNWHQDWKPILGPYRKFVESCACFRVEQGANSANYTIHVVEGADDGPRPFWIANLNKAWQAYSLLKKEKASVEEFLAEAKVRAPSGVHASNAHTIDTAFFWPHQSRERRKTVPGRSREERGLQNDGSVARTALESRRCPS</sequence>
<protein>
    <submittedName>
        <fullName evidence="2">Uncharacterized protein</fullName>
    </submittedName>
</protein>
<dbReference type="AlphaFoldDB" id="A0A812NRD0"/>
<dbReference type="EMBL" id="CAJNJA010013286">
    <property type="protein sequence ID" value="CAE7317455.1"/>
    <property type="molecule type" value="Genomic_DNA"/>
</dbReference>
<reference evidence="2" key="1">
    <citation type="submission" date="2021-02" db="EMBL/GenBank/DDBJ databases">
        <authorList>
            <person name="Dougan E. K."/>
            <person name="Rhodes N."/>
            <person name="Thang M."/>
            <person name="Chan C."/>
        </authorList>
    </citation>
    <scope>NUCLEOTIDE SEQUENCE</scope>
</reference>
<keyword evidence="3" id="KW-1185">Reference proteome</keyword>
<organism evidence="2 3">
    <name type="scientific">Symbiodinium necroappetens</name>
    <dbReference type="NCBI Taxonomy" id="1628268"/>
    <lineage>
        <taxon>Eukaryota</taxon>
        <taxon>Sar</taxon>
        <taxon>Alveolata</taxon>
        <taxon>Dinophyceae</taxon>
        <taxon>Suessiales</taxon>
        <taxon>Symbiodiniaceae</taxon>
        <taxon>Symbiodinium</taxon>
    </lineage>
</organism>
<dbReference type="OrthoDB" id="445533at2759"/>